<dbReference type="Proteomes" id="UP000006663">
    <property type="component" value="Chromosome"/>
</dbReference>
<evidence type="ECO:0000313" key="2">
    <source>
        <dbReference type="Proteomes" id="UP000006663"/>
    </source>
</evidence>
<protein>
    <submittedName>
        <fullName evidence="1">Uncharacterized protein</fullName>
    </submittedName>
</protein>
<dbReference type="HOGENOM" id="CLU_1387548_0_0_2"/>
<gene>
    <name evidence="1" type="ordered locus">Hbor_07150</name>
</gene>
<dbReference type="eggNOG" id="arCOG11259">
    <property type="taxonomic scope" value="Archaea"/>
</dbReference>
<reference evidence="1 2" key="1">
    <citation type="journal article" date="2009" name="Stand. Genomic Sci.">
        <title>Complete genome sequence of Halogeometricum borinquense type strain (PR3).</title>
        <authorList>
            <person name="Malfatti S."/>
            <person name="Tindall B.J."/>
            <person name="Schneider S."/>
            <person name="Fahnrich R."/>
            <person name="Lapidus A."/>
            <person name="Labuttii K."/>
            <person name="Copeland A."/>
            <person name="Glavina Del Rio T."/>
            <person name="Nolan M."/>
            <person name="Chen F."/>
            <person name="Lucas S."/>
            <person name="Tice H."/>
            <person name="Cheng J.F."/>
            <person name="Bruce D."/>
            <person name="Goodwin L."/>
            <person name="Pitluck S."/>
            <person name="Anderson I."/>
            <person name="Pati A."/>
            <person name="Ivanova N."/>
            <person name="Mavromatis K."/>
            <person name="Chen A."/>
            <person name="Palaniappan K."/>
            <person name="D'haeseleer P."/>
            <person name="Goker M."/>
            <person name="Bristow J."/>
            <person name="Eisen J.A."/>
            <person name="Markowitz V."/>
            <person name="Hugenholtz P."/>
            <person name="Kyrpides N.C."/>
            <person name="Klenk H.P."/>
            <person name="Chain P."/>
        </authorList>
    </citation>
    <scope>NUCLEOTIDE SEQUENCE [LARGE SCALE GENOMIC DNA]</scope>
    <source>
        <strain evidence="2">ATCC 700274 / DSM 11551 / JCM 10706 / KCTC 4070 / PR3</strain>
    </source>
</reference>
<dbReference type="KEGG" id="hbo:Hbor_07150"/>
<dbReference type="STRING" id="469382.Hbor_07150"/>
<name>E4NNF9_HALBP</name>
<dbReference type="AlphaFoldDB" id="E4NNF9"/>
<evidence type="ECO:0000313" key="1">
    <source>
        <dbReference type="EMBL" id="ADQ66313.1"/>
    </source>
</evidence>
<sequence length="196" mass="21444">MIEYIGGEGEFRTMPQDTTARTDAAVSTVVYRLRLPQGESLARRLLAAEYDPDEGRGLLPSAVAAFRIVRRRLGYDVPPLCDAAETLDIDPRDVVAAERTLAASLSPPADEDEQQRLDDAIQSIRNRLQTAEDDGNPGHHGRMVCPGESAAELRAHLDRLEADRSMARLGFTLYDLAHGNSIARTGRRPQSGADHA</sequence>
<keyword evidence="2" id="KW-1185">Reference proteome</keyword>
<organism evidence="1 2">
    <name type="scientific">Halogeometricum borinquense (strain ATCC 700274 / DSM 11551 / JCM 10706 / KCTC 4070 / PR3)</name>
    <dbReference type="NCBI Taxonomy" id="469382"/>
    <lineage>
        <taxon>Archaea</taxon>
        <taxon>Methanobacteriati</taxon>
        <taxon>Methanobacteriota</taxon>
        <taxon>Stenosarchaea group</taxon>
        <taxon>Halobacteria</taxon>
        <taxon>Halobacteriales</taxon>
        <taxon>Haloferacaceae</taxon>
        <taxon>Halogeometricum</taxon>
    </lineage>
</organism>
<accession>E4NNF9</accession>
<dbReference type="EMBL" id="CP001690">
    <property type="protein sequence ID" value="ADQ66313.1"/>
    <property type="molecule type" value="Genomic_DNA"/>
</dbReference>
<proteinExistence type="predicted"/>